<feature type="transmembrane region" description="Helical" evidence="6">
    <location>
        <begin position="401"/>
        <end position="423"/>
    </location>
</feature>
<feature type="transmembrane region" description="Helical" evidence="6">
    <location>
        <begin position="129"/>
        <end position="155"/>
    </location>
</feature>
<evidence type="ECO:0000256" key="4">
    <source>
        <dbReference type="ARBA" id="ARBA00023136"/>
    </source>
</evidence>
<evidence type="ECO:0000313" key="8">
    <source>
        <dbReference type="Proteomes" id="UP001054902"/>
    </source>
</evidence>
<feature type="transmembrane region" description="Helical" evidence="6">
    <location>
        <begin position="72"/>
        <end position="90"/>
    </location>
</feature>
<sequence length="454" mass="51407">MSFASSLTTFVAPKGQVLYAIGTIATCDMQGFLFLLGFLGSIFYNVVLSIYYVCLVCFSMQEQKFKKTIEPWCHFFSNSIPISASIFLLVKQSFNFGGIACFINAYPRECMYNDDIVCERGSKKSREYLLFTGALLIVVTLVIFLNMVAIIVKVVKRKKASDRWRISSAEEDTNHSLLMKTLYCCCDCKVFEQTNNHDDNPIIEHAVSSCPTSNSKRIGENIRSGLSTNYEKKSPSKHVAFEKDYAKANACDIEEDVQAKASDIEEGKDTKHNCDKSFAEDDSKEEERQILRAASLVEKSNSITSRSGTKSDPLAFDLRKVRKSIREEREQTLEHIPSDQTYPQVLMAIADSTNSNRGNRHASDEEKAVIHALLYIGTFFISYISTIVVGFVKTSNEEAPFWLGFFMRTLQSLQGFLFIMVYCRPNVLSLRKNNPEYSRLKAFWIVLKNGGDQD</sequence>
<name>A0AAD3D5C1_9STRA</name>
<evidence type="ECO:0000256" key="5">
    <source>
        <dbReference type="SAM" id="MobiDB-lite"/>
    </source>
</evidence>
<evidence type="ECO:0008006" key="9">
    <source>
        <dbReference type="Google" id="ProtNLM"/>
    </source>
</evidence>
<dbReference type="GO" id="GO:0004930">
    <property type="term" value="F:G protein-coupled receptor activity"/>
    <property type="evidence" value="ECO:0007669"/>
    <property type="project" value="TreeGrafter"/>
</dbReference>
<reference evidence="7 8" key="1">
    <citation type="journal article" date="2021" name="Sci. Rep.">
        <title>The genome of the diatom Chaetoceros tenuissimus carries an ancient integrated fragment of an extant virus.</title>
        <authorList>
            <person name="Hongo Y."/>
            <person name="Kimura K."/>
            <person name="Takaki Y."/>
            <person name="Yoshida Y."/>
            <person name="Baba S."/>
            <person name="Kobayashi G."/>
            <person name="Nagasaki K."/>
            <person name="Hano T."/>
            <person name="Tomaru Y."/>
        </authorList>
    </citation>
    <scope>NUCLEOTIDE SEQUENCE [LARGE SCALE GENOMIC DNA]</scope>
    <source>
        <strain evidence="7 8">NIES-3715</strain>
    </source>
</reference>
<dbReference type="PANTHER" id="PTHR23112">
    <property type="entry name" value="G PROTEIN-COUPLED RECEPTOR 157-RELATED"/>
    <property type="match status" value="1"/>
</dbReference>
<evidence type="ECO:0000256" key="6">
    <source>
        <dbReference type="SAM" id="Phobius"/>
    </source>
</evidence>
<keyword evidence="8" id="KW-1185">Reference proteome</keyword>
<keyword evidence="4 6" id="KW-0472">Membrane</keyword>
<evidence type="ECO:0000313" key="7">
    <source>
        <dbReference type="EMBL" id="GFH57045.1"/>
    </source>
</evidence>
<evidence type="ECO:0000256" key="2">
    <source>
        <dbReference type="ARBA" id="ARBA00022692"/>
    </source>
</evidence>
<comment type="subcellular location">
    <subcellularLocation>
        <location evidence="1">Membrane</location>
        <topology evidence="1">Multi-pass membrane protein</topology>
    </subcellularLocation>
</comment>
<accession>A0AAD3D5C1</accession>
<feature type="region of interest" description="Disordered" evidence="5">
    <location>
        <begin position="262"/>
        <end position="286"/>
    </location>
</feature>
<keyword evidence="2 6" id="KW-0812">Transmembrane</keyword>
<dbReference type="AlphaFoldDB" id="A0AAD3D5C1"/>
<organism evidence="7 8">
    <name type="scientific">Chaetoceros tenuissimus</name>
    <dbReference type="NCBI Taxonomy" id="426638"/>
    <lineage>
        <taxon>Eukaryota</taxon>
        <taxon>Sar</taxon>
        <taxon>Stramenopiles</taxon>
        <taxon>Ochrophyta</taxon>
        <taxon>Bacillariophyta</taxon>
        <taxon>Coscinodiscophyceae</taxon>
        <taxon>Chaetocerotophycidae</taxon>
        <taxon>Chaetocerotales</taxon>
        <taxon>Chaetocerotaceae</taxon>
        <taxon>Chaetoceros</taxon>
    </lineage>
</organism>
<evidence type="ECO:0000256" key="1">
    <source>
        <dbReference type="ARBA" id="ARBA00004141"/>
    </source>
</evidence>
<protein>
    <recommendedName>
        <fullName evidence="9">G-protein coupled receptors family 2 profile 2 domain-containing protein</fullName>
    </recommendedName>
</protein>
<dbReference type="GO" id="GO:0005886">
    <property type="term" value="C:plasma membrane"/>
    <property type="evidence" value="ECO:0007669"/>
    <property type="project" value="TreeGrafter"/>
</dbReference>
<keyword evidence="3 6" id="KW-1133">Transmembrane helix</keyword>
<dbReference type="Proteomes" id="UP001054902">
    <property type="component" value="Unassembled WGS sequence"/>
</dbReference>
<dbReference type="GO" id="GO:0007189">
    <property type="term" value="P:adenylate cyclase-activating G protein-coupled receptor signaling pathway"/>
    <property type="evidence" value="ECO:0007669"/>
    <property type="project" value="TreeGrafter"/>
</dbReference>
<evidence type="ECO:0000256" key="3">
    <source>
        <dbReference type="ARBA" id="ARBA00022989"/>
    </source>
</evidence>
<dbReference type="SUPFAM" id="SSF81321">
    <property type="entry name" value="Family A G protein-coupled receptor-like"/>
    <property type="match status" value="1"/>
</dbReference>
<comment type="caution">
    <text evidence="7">The sequence shown here is derived from an EMBL/GenBank/DDBJ whole genome shotgun (WGS) entry which is preliminary data.</text>
</comment>
<feature type="transmembrane region" description="Helical" evidence="6">
    <location>
        <begin position="32"/>
        <end position="60"/>
    </location>
</feature>
<gene>
    <name evidence="7" type="ORF">CTEN210_13522</name>
</gene>
<dbReference type="Gene3D" id="1.20.1070.10">
    <property type="entry name" value="Rhodopsin 7-helix transmembrane proteins"/>
    <property type="match status" value="1"/>
</dbReference>
<feature type="transmembrane region" description="Helical" evidence="6">
    <location>
        <begin position="368"/>
        <end position="389"/>
    </location>
</feature>
<dbReference type="EMBL" id="BLLK01000057">
    <property type="protein sequence ID" value="GFH57045.1"/>
    <property type="molecule type" value="Genomic_DNA"/>
</dbReference>
<proteinExistence type="predicted"/>
<dbReference type="PANTHER" id="PTHR23112:SF0">
    <property type="entry name" value="TRANSMEMBRANE PROTEIN 116"/>
    <property type="match status" value="1"/>
</dbReference>